<evidence type="ECO:0000256" key="3">
    <source>
        <dbReference type="HAMAP-Rule" id="MF_00068"/>
    </source>
</evidence>
<dbReference type="Pfam" id="PF22645">
    <property type="entry name" value="GKRP_SIS_N"/>
    <property type="match status" value="1"/>
</dbReference>
<dbReference type="InterPro" id="IPR040190">
    <property type="entry name" value="MURQ/GCKR"/>
</dbReference>
<dbReference type="Proteomes" id="UP001357452">
    <property type="component" value="Unassembled WGS sequence"/>
</dbReference>
<dbReference type="EC" id="4.2.1.126" evidence="3"/>
<comment type="catalytic activity">
    <reaction evidence="3">
        <text>N-acetyl-D-muramate 6-phosphate + H2O = N-acetyl-D-glucosamine 6-phosphate + (R)-lactate</text>
        <dbReference type="Rhea" id="RHEA:26410"/>
        <dbReference type="ChEBI" id="CHEBI:15377"/>
        <dbReference type="ChEBI" id="CHEBI:16004"/>
        <dbReference type="ChEBI" id="CHEBI:57513"/>
        <dbReference type="ChEBI" id="CHEBI:58722"/>
        <dbReference type="EC" id="4.2.1.126"/>
    </reaction>
</comment>
<comment type="similarity">
    <text evidence="3">Belongs to the GCKR-like family. MurNAc-6-P etherase subfamily.</text>
</comment>
<evidence type="ECO:0000313" key="6">
    <source>
        <dbReference type="Proteomes" id="UP001357452"/>
    </source>
</evidence>
<comment type="subunit">
    <text evidence="3">Homodimer.</text>
</comment>
<organism evidence="5 6">
    <name type="scientific">Niabella digestorum</name>
    <dbReference type="NCBI Taxonomy" id="3117701"/>
    <lineage>
        <taxon>Bacteria</taxon>
        <taxon>Pseudomonadati</taxon>
        <taxon>Bacteroidota</taxon>
        <taxon>Chitinophagia</taxon>
        <taxon>Chitinophagales</taxon>
        <taxon>Chitinophagaceae</taxon>
        <taxon>Niabella</taxon>
    </lineage>
</organism>
<name>A0ABU7RGJ4_9BACT</name>
<dbReference type="SUPFAM" id="SSF53697">
    <property type="entry name" value="SIS domain"/>
    <property type="match status" value="1"/>
</dbReference>
<dbReference type="EMBL" id="JAZGLY010000003">
    <property type="protein sequence ID" value="MEE6187107.1"/>
    <property type="molecule type" value="Genomic_DNA"/>
</dbReference>
<dbReference type="InterPro" id="IPR005488">
    <property type="entry name" value="Etherase_MurQ"/>
</dbReference>
<feature type="active site" evidence="3">
    <location>
        <position position="112"/>
    </location>
</feature>
<keyword evidence="2 3" id="KW-0119">Carbohydrate metabolism</keyword>
<evidence type="ECO:0000256" key="1">
    <source>
        <dbReference type="ARBA" id="ARBA00023239"/>
    </source>
</evidence>
<reference evidence="5 6" key="1">
    <citation type="submission" date="2024-01" db="EMBL/GenBank/DDBJ databases">
        <title>Niabella digestum sp. nov., isolated from waste digestion system.</title>
        <authorList>
            <person name="Zhang L."/>
        </authorList>
    </citation>
    <scope>NUCLEOTIDE SEQUENCE [LARGE SCALE GENOMIC DNA]</scope>
    <source>
        <strain evidence="5 6">A18</strain>
    </source>
</reference>
<comment type="caution">
    <text evidence="5">The sequence shown here is derived from an EMBL/GenBank/DDBJ whole genome shotgun (WGS) entry which is preliminary data.</text>
</comment>
<gene>
    <name evidence="3 5" type="primary">murQ</name>
    <name evidence="5" type="ORF">V2H41_07465</name>
</gene>
<dbReference type="InterPro" id="IPR046348">
    <property type="entry name" value="SIS_dom_sf"/>
</dbReference>
<feature type="domain" description="SIS" evidence="4">
    <location>
        <begin position="53"/>
        <end position="216"/>
    </location>
</feature>
<dbReference type="PROSITE" id="PS01272">
    <property type="entry name" value="GCKR"/>
    <property type="match status" value="1"/>
</dbReference>
<accession>A0ABU7RGJ4</accession>
<dbReference type="InterPro" id="IPR005486">
    <property type="entry name" value="Glucokinase_regulatory_CS"/>
</dbReference>
<comment type="function">
    <text evidence="3">Specifically catalyzes the cleavage of the D-lactyl ether substituent of MurNAc 6-phosphate, producing GlcNAc 6-phosphate and D-lactate.</text>
</comment>
<dbReference type="PANTHER" id="PTHR10088:SF4">
    <property type="entry name" value="GLUCOKINASE REGULATORY PROTEIN"/>
    <property type="match status" value="1"/>
</dbReference>
<dbReference type="CDD" id="cd05007">
    <property type="entry name" value="SIS_Etherase"/>
    <property type="match status" value="1"/>
</dbReference>
<dbReference type="NCBIfam" id="TIGR00274">
    <property type="entry name" value="N-acetylmuramic acid 6-phosphate etherase"/>
    <property type="match status" value="1"/>
</dbReference>
<comment type="miscellaneous">
    <text evidence="3">A lyase-type mechanism (elimination/hydration) is suggested for the cleavage of the lactyl ether bond of MurNAc 6-phosphate, with the formation of an alpha,beta-unsaturated aldehyde intermediate with (E)-stereochemistry, followed by the syn addition of water to give product.</text>
</comment>
<keyword evidence="1 3" id="KW-0456">Lyase</keyword>
<dbReference type="InterPro" id="IPR001347">
    <property type="entry name" value="SIS_dom"/>
</dbReference>
<sequence length="275" mass="29409">MIETKITEQPSSYDHLEKMSISELLVSMNKEDKKVPLAVEAAIPQIEALIETIVDCMMAGGRLFYIGAGTSGRLGILDASEIPPTYGMPPGVVIGVIAGGNKAITTPVENAEDDEHQGWLDLLAHNVNQKDVVVGVAASGTTPYVMGALKHCKENGIATGSISCNPGAAISKLADHPIEVIVGPEFVTGSTRMKSGTAQKLVLNMISTTVMIQLGRVEGNRMVNMQLTNDKLVDRGTRMVMEKTGIQDYEVAKKMLLEHGSVKRAIESVLPKNGQ</sequence>
<dbReference type="PANTHER" id="PTHR10088">
    <property type="entry name" value="GLUCOKINASE REGULATORY PROTEIN"/>
    <property type="match status" value="1"/>
</dbReference>
<dbReference type="NCBIfam" id="NF003915">
    <property type="entry name" value="PRK05441.1"/>
    <property type="match status" value="1"/>
</dbReference>
<dbReference type="NCBIfam" id="NF009222">
    <property type="entry name" value="PRK12570.1"/>
    <property type="match status" value="1"/>
</dbReference>
<protein>
    <recommendedName>
        <fullName evidence="3">N-acetylmuramic acid 6-phosphate etherase</fullName>
        <shortName evidence="3">MurNAc-6-P etherase</shortName>
        <ecNumber evidence="3">4.2.1.126</ecNumber>
    </recommendedName>
    <alternativeName>
        <fullName evidence="3">N-acetylmuramic acid 6-phosphate hydrolase</fullName>
    </alternativeName>
    <alternativeName>
        <fullName evidence="3">N-acetylmuramic acid 6-phosphate lyase</fullName>
    </alternativeName>
</protein>
<dbReference type="HAMAP" id="MF_00068">
    <property type="entry name" value="MurQ"/>
    <property type="match status" value="1"/>
</dbReference>
<feature type="active site" description="Proton donor" evidence="3">
    <location>
        <position position="81"/>
    </location>
</feature>
<evidence type="ECO:0000259" key="4">
    <source>
        <dbReference type="PROSITE" id="PS51464"/>
    </source>
</evidence>
<dbReference type="GO" id="GO:0016829">
    <property type="term" value="F:lyase activity"/>
    <property type="evidence" value="ECO:0007669"/>
    <property type="project" value="UniProtKB-KW"/>
</dbReference>
<dbReference type="PROSITE" id="PS51464">
    <property type="entry name" value="SIS"/>
    <property type="match status" value="1"/>
</dbReference>
<evidence type="ECO:0000313" key="5">
    <source>
        <dbReference type="EMBL" id="MEE6187107.1"/>
    </source>
</evidence>
<dbReference type="InterPro" id="IPR000408">
    <property type="entry name" value="Reg_chr_condens"/>
</dbReference>
<proteinExistence type="inferred from homology"/>
<evidence type="ECO:0000256" key="2">
    <source>
        <dbReference type="ARBA" id="ARBA00023277"/>
    </source>
</evidence>
<dbReference type="Gene3D" id="3.40.50.10490">
    <property type="entry name" value="Glucose-6-phosphate isomerase like protein, domain 1"/>
    <property type="match status" value="1"/>
</dbReference>
<dbReference type="RefSeq" id="WP_330974516.1">
    <property type="nucleotide sequence ID" value="NZ_JAZGLY010000003.1"/>
</dbReference>
<comment type="pathway">
    <text evidence="3">Amino-sugar metabolism; N-acetylmuramate degradation.</text>
</comment>
<dbReference type="PROSITE" id="PS50012">
    <property type="entry name" value="RCC1_3"/>
    <property type="match status" value="1"/>
</dbReference>
<keyword evidence="6" id="KW-1185">Reference proteome</keyword>